<protein>
    <submittedName>
        <fullName evidence="1">Uncharacterized protein</fullName>
    </submittedName>
</protein>
<sequence>MLDIFEDPLFYGGGATSFGTCEDGYNLSFVFKNVGAREGYHDYGQIQKLTAKMHGFGKYVGGAQTFVSSRISEEGRSMGLVEATPDEECEMVQGDTMCPSWAESVDQAMNSMYARPAVDIQDLEEEFEYVF</sequence>
<gene>
    <name evidence="1" type="ORF">V6N12_059894</name>
</gene>
<evidence type="ECO:0000313" key="1">
    <source>
        <dbReference type="EMBL" id="KAK8529103.1"/>
    </source>
</evidence>
<reference evidence="1 2" key="1">
    <citation type="journal article" date="2024" name="G3 (Bethesda)">
        <title>Genome assembly of Hibiscus sabdariffa L. provides insights into metabolisms of medicinal natural products.</title>
        <authorList>
            <person name="Kim T."/>
        </authorList>
    </citation>
    <scope>NUCLEOTIDE SEQUENCE [LARGE SCALE GENOMIC DNA]</scope>
    <source>
        <strain evidence="1">TK-2024</strain>
        <tissue evidence="1">Old leaves</tissue>
    </source>
</reference>
<name>A0ABR2D3M2_9ROSI</name>
<dbReference type="Proteomes" id="UP001472677">
    <property type="component" value="Unassembled WGS sequence"/>
</dbReference>
<keyword evidence="2" id="KW-1185">Reference proteome</keyword>
<comment type="caution">
    <text evidence="1">The sequence shown here is derived from an EMBL/GenBank/DDBJ whole genome shotgun (WGS) entry which is preliminary data.</text>
</comment>
<accession>A0ABR2D3M2</accession>
<organism evidence="1 2">
    <name type="scientific">Hibiscus sabdariffa</name>
    <name type="common">roselle</name>
    <dbReference type="NCBI Taxonomy" id="183260"/>
    <lineage>
        <taxon>Eukaryota</taxon>
        <taxon>Viridiplantae</taxon>
        <taxon>Streptophyta</taxon>
        <taxon>Embryophyta</taxon>
        <taxon>Tracheophyta</taxon>
        <taxon>Spermatophyta</taxon>
        <taxon>Magnoliopsida</taxon>
        <taxon>eudicotyledons</taxon>
        <taxon>Gunneridae</taxon>
        <taxon>Pentapetalae</taxon>
        <taxon>rosids</taxon>
        <taxon>malvids</taxon>
        <taxon>Malvales</taxon>
        <taxon>Malvaceae</taxon>
        <taxon>Malvoideae</taxon>
        <taxon>Hibiscus</taxon>
    </lineage>
</organism>
<dbReference type="EMBL" id="JBBPBM010000036">
    <property type="protein sequence ID" value="KAK8529103.1"/>
    <property type="molecule type" value="Genomic_DNA"/>
</dbReference>
<proteinExistence type="predicted"/>
<evidence type="ECO:0000313" key="2">
    <source>
        <dbReference type="Proteomes" id="UP001472677"/>
    </source>
</evidence>